<dbReference type="PANTHER" id="PTHR37694">
    <property type="entry name" value="SLR8022 PROTEIN"/>
    <property type="match status" value="1"/>
</dbReference>
<name>A0A166D7K0_9EURY</name>
<dbReference type="RefSeq" id="WP_067089283.1">
    <property type="nucleotide sequence ID" value="NZ_LWMV01000042.1"/>
</dbReference>
<accession>A0A166D7K0</accession>
<dbReference type="CDD" id="cd02230">
    <property type="entry name" value="cupin_HP0902-like"/>
    <property type="match status" value="1"/>
</dbReference>
<dbReference type="Proteomes" id="UP000077245">
    <property type="component" value="Unassembled WGS sequence"/>
</dbReference>
<evidence type="ECO:0000313" key="2">
    <source>
        <dbReference type="EMBL" id="KZX15289.1"/>
    </source>
</evidence>
<protein>
    <submittedName>
        <fullName evidence="2">Cupin domain protein</fullName>
    </submittedName>
</protein>
<dbReference type="InterPro" id="IPR011051">
    <property type="entry name" value="RmlC_Cupin_sf"/>
</dbReference>
<dbReference type="SUPFAM" id="SSF51182">
    <property type="entry name" value="RmlC-like cupins"/>
    <property type="match status" value="1"/>
</dbReference>
<dbReference type="OrthoDB" id="41394at2157"/>
<dbReference type="AlphaFoldDB" id="A0A166D7K0"/>
<organism evidence="2 3">
    <name type="scientific">Methanobrevibacter curvatus</name>
    <dbReference type="NCBI Taxonomy" id="49547"/>
    <lineage>
        <taxon>Archaea</taxon>
        <taxon>Methanobacteriati</taxon>
        <taxon>Methanobacteriota</taxon>
        <taxon>Methanomada group</taxon>
        <taxon>Methanobacteria</taxon>
        <taxon>Methanobacteriales</taxon>
        <taxon>Methanobacteriaceae</taxon>
        <taxon>Methanobrevibacter</taxon>
    </lineage>
</organism>
<dbReference type="InterPro" id="IPR014710">
    <property type="entry name" value="RmlC-like_jellyroll"/>
</dbReference>
<sequence>MENLKSKIINIGDFVEYQEGSIVSRELVKKNAGNITIFAFEKGESLSTHSAPFDAIVQIIDGKAEITIDNLKHYLKEGELIIMPANIPHGLLAIERFKMILTLIKSEK</sequence>
<comment type="caution">
    <text evidence="2">The sequence shown here is derived from an EMBL/GenBank/DDBJ whole genome shotgun (WGS) entry which is preliminary data.</text>
</comment>
<dbReference type="EMBL" id="LWMV01000042">
    <property type="protein sequence ID" value="KZX15289.1"/>
    <property type="molecule type" value="Genomic_DNA"/>
</dbReference>
<dbReference type="Pfam" id="PF07883">
    <property type="entry name" value="Cupin_2"/>
    <property type="match status" value="1"/>
</dbReference>
<dbReference type="PANTHER" id="PTHR37694:SF1">
    <property type="entry name" value="SLR8022 PROTEIN"/>
    <property type="match status" value="1"/>
</dbReference>
<reference evidence="2 3" key="1">
    <citation type="submission" date="2016-04" db="EMBL/GenBank/DDBJ databases">
        <title>Genome sequence of Methanobrevibacter curvatus DSM 11111.</title>
        <authorList>
            <person name="Poehlein A."/>
            <person name="Seedorf H."/>
            <person name="Daniel R."/>
        </authorList>
    </citation>
    <scope>NUCLEOTIDE SEQUENCE [LARGE SCALE GENOMIC DNA]</scope>
    <source>
        <strain evidence="2 3">DSM 11111</strain>
    </source>
</reference>
<keyword evidence="3" id="KW-1185">Reference proteome</keyword>
<feature type="domain" description="Cupin type-2" evidence="1">
    <location>
        <begin position="37"/>
        <end position="94"/>
    </location>
</feature>
<proteinExistence type="predicted"/>
<evidence type="ECO:0000259" key="1">
    <source>
        <dbReference type="Pfam" id="PF07883"/>
    </source>
</evidence>
<dbReference type="InterPro" id="IPR013096">
    <property type="entry name" value="Cupin_2"/>
</dbReference>
<gene>
    <name evidence="2" type="ORF">MBCUR_02860</name>
</gene>
<dbReference type="PATRIC" id="fig|49547.3.peg.300"/>
<evidence type="ECO:0000313" key="3">
    <source>
        <dbReference type="Proteomes" id="UP000077245"/>
    </source>
</evidence>
<dbReference type="STRING" id="49547.MBCUR_02860"/>
<dbReference type="Gene3D" id="2.60.120.10">
    <property type="entry name" value="Jelly Rolls"/>
    <property type="match status" value="1"/>
</dbReference>